<evidence type="ECO:0000313" key="4">
    <source>
        <dbReference type="Proteomes" id="UP000230002"/>
    </source>
</evidence>
<evidence type="ECO:0000256" key="2">
    <source>
        <dbReference type="SAM" id="MobiDB-lite"/>
    </source>
</evidence>
<sequence length="510" mass="57607">MSLSRVGNVHPDDRDTYPGVGPAVQAILASQAEQDTLESLHRRAEEHLKIFEDPRYSHLDTPQWVTRVWPEEPVYGRRKFTVRNVVKAMYDTAEDLGLDRLGGGSGGRRYVAAAICACVADADAEFADSEAEAKEKEEAYARALQRLASTWAAFLMWPFYAHGWQEKRVFYPERRASPLATPSWFGAPVDETVAENSQKHPITLEETVLSRDGYRCVMCGHLDRSHCQRLRRAGCTDLPKGRQDDLKTVNFFKRSLMVYSSPSGSERGRDEFDSMAVTLEILQLYCGLDRKYVDDMKLMDAPQNAIAVNEHFRKRFEYLTLCLKPTPIPHCYEVTDYEPTFNHLDLFRVPAQITFKDHIAHPSRETPTAPPSRSPGTQIPGECERKAVSVAIMDVDSVSTSPSEVPYSERERDLLPDPELIRIHAALAGVLHKSGAYKTFDYLFQPLSRRGHSAYPAPGGSAFWRSVVEYEGEESCVEVELQEAAYKLRQAVREEVRVQETEAVDARSIA</sequence>
<dbReference type="STRING" id="1077348.A0A2G8RYK9"/>
<evidence type="ECO:0008006" key="5">
    <source>
        <dbReference type="Google" id="ProtNLM"/>
    </source>
</evidence>
<comment type="caution">
    <text evidence="3">The sequence shown here is derived from an EMBL/GenBank/DDBJ whole genome shotgun (WGS) entry which is preliminary data.</text>
</comment>
<feature type="region of interest" description="Disordered" evidence="2">
    <location>
        <begin position="358"/>
        <end position="380"/>
    </location>
</feature>
<reference evidence="3 4" key="1">
    <citation type="journal article" date="2015" name="Sci. Rep.">
        <title>Chromosome-level genome map provides insights into diverse defense mechanisms in the medicinal fungus Ganoderma sinense.</title>
        <authorList>
            <person name="Zhu Y."/>
            <person name="Xu J."/>
            <person name="Sun C."/>
            <person name="Zhou S."/>
            <person name="Xu H."/>
            <person name="Nelson D.R."/>
            <person name="Qian J."/>
            <person name="Song J."/>
            <person name="Luo H."/>
            <person name="Xiang L."/>
            <person name="Li Y."/>
            <person name="Xu Z."/>
            <person name="Ji A."/>
            <person name="Wang L."/>
            <person name="Lu S."/>
            <person name="Hayward A."/>
            <person name="Sun W."/>
            <person name="Li X."/>
            <person name="Schwartz D.C."/>
            <person name="Wang Y."/>
            <person name="Chen S."/>
        </authorList>
    </citation>
    <scope>NUCLEOTIDE SEQUENCE [LARGE SCALE GENOMIC DNA]</scope>
    <source>
        <strain evidence="3 4">ZZ0214-1</strain>
    </source>
</reference>
<proteinExistence type="predicted"/>
<organism evidence="3 4">
    <name type="scientific">Ganoderma sinense ZZ0214-1</name>
    <dbReference type="NCBI Taxonomy" id="1077348"/>
    <lineage>
        <taxon>Eukaryota</taxon>
        <taxon>Fungi</taxon>
        <taxon>Dikarya</taxon>
        <taxon>Basidiomycota</taxon>
        <taxon>Agaricomycotina</taxon>
        <taxon>Agaricomycetes</taxon>
        <taxon>Polyporales</taxon>
        <taxon>Polyporaceae</taxon>
        <taxon>Ganoderma</taxon>
    </lineage>
</organism>
<accession>A0A2G8RYK9</accession>
<keyword evidence="4" id="KW-1185">Reference proteome</keyword>
<dbReference type="EMBL" id="AYKW01000045">
    <property type="protein sequence ID" value="PIL26602.1"/>
    <property type="molecule type" value="Genomic_DNA"/>
</dbReference>
<keyword evidence="1" id="KW-0175">Coiled coil</keyword>
<name>A0A2G8RYK9_9APHY</name>
<dbReference type="OrthoDB" id="2757744at2759"/>
<dbReference type="Proteomes" id="UP000230002">
    <property type="component" value="Unassembled WGS sequence"/>
</dbReference>
<protein>
    <recommendedName>
        <fullName evidence="5">HNH nuclease domain-containing protein</fullName>
    </recommendedName>
</protein>
<feature type="coiled-coil region" evidence="1">
    <location>
        <begin position="119"/>
        <end position="146"/>
    </location>
</feature>
<dbReference type="AlphaFoldDB" id="A0A2G8RYK9"/>
<evidence type="ECO:0000256" key="1">
    <source>
        <dbReference type="SAM" id="Coils"/>
    </source>
</evidence>
<evidence type="ECO:0000313" key="3">
    <source>
        <dbReference type="EMBL" id="PIL26602.1"/>
    </source>
</evidence>
<gene>
    <name evidence="3" type="ORF">GSI_12360</name>
</gene>